<comment type="caution">
    <text evidence="1">The sequence shown here is derived from an EMBL/GenBank/DDBJ whole genome shotgun (WGS) entry which is preliminary data.</text>
</comment>
<sequence>MKHGESEDTLLLDARTMLGAGRDAEEVFTELAVRTGDWGACALAVCLALGVPQTDAEARIREVHPLLEEFTAREEDFAGSLLVCGQVFVVDRVLDDRGERIRDLLWVAAGARWGNPGSLLAWFRGGELTKLFLFFSKTEFRGRRGSPTDFWAAMVTAGELLTGEDGPDQDAVTVGLERCRAQAAALRAGSQIPR</sequence>
<protein>
    <submittedName>
        <fullName evidence="1">Uncharacterized protein</fullName>
    </submittedName>
</protein>
<gene>
    <name evidence="1" type="ORF">QEZ40_005224</name>
</gene>
<dbReference type="EMBL" id="JASITI010000049">
    <property type="protein sequence ID" value="MDK9499791.1"/>
    <property type="molecule type" value="Genomic_DNA"/>
</dbReference>
<evidence type="ECO:0000313" key="1">
    <source>
        <dbReference type="EMBL" id="MDK9499791.1"/>
    </source>
</evidence>
<reference evidence="1 2" key="1">
    <citation type="submission" date="2023-05" db="EMBL/GenBank/DDBJ databases">
        <title>Sequencing and Assembly of Streptomyces sp. NP73.</title>
        <authorList>
            <person name="Konwar A.N."/>
            <person name="Saikia K."/>
            <person name="Thakur D."/>
        </authorList>
    </citation>
    <scope>NUCLEOTIDE SEQUENCE [LARGE SCALE GENOMIC DNA]</scope>
    <source>
        <strain evidence="1 2">NP73</strain>
    </source>
</reference>
<dbReference type="Proteomes" id="UP001223390">
    <property type="component" value="Unassembled WGS sequence"/>
</dbReference>
<proteinExistence type="predicted"/>
<name>A0ABT7H2P0_9ACTN</name>
<organism evidence="1 2">
    <name type="scientific">Streptomyces katrae</name>
    <dbReference type="NCBI Taxonomy" id="68223"/>
    <lineage>
        <taxon>Bacteria</taxon>
        <taxon>Bacillati</taxon>
        <taxon>Actinomycetota</taxon>
        <taxon>Actinomycetes</taxon>
        <taxon>Kitasatosporales</taxon>
        <taxon>Streptomycetaceae</taxon>
        <taxon>Streptomyces</taxon>
    </lineage>
</organism>
<dbReference type="RefSeq" id="WP_285345584.1">
    <property type="nucleotide sequence ID" value="NZ_JASITI010000049.1"/>
</dbReference>
<evidence type="ECO:0000313" key="2">
    <source>
        <dbReference type="Proteomes" id="UP001223390"/>
    </source>
</evidence>
<keyword evidence="2" id="KW-1185">Reference proteome</keyword>
<accession>A0ABT7H2P0</accession>